<organism evidence="2 3">
    <name type="scientific">Crotalaria pallida</name>
    <name type="common">Smooth rattlebox</name>
    <name type="synonym">Crotalaria striata</name>
    <dbReference type="NCBI Taxonomy" id="3830"/>
    <lineage>
        <taxon>Eukaryota</taxon>
        <taxon>Viridiplantae</taxon>
        <taxon>Streptophyta</taxon>
        <taxon>Embryophyta</taxon>
        <taxon>Tracheophyta</taxon>
        <taxon>Spermatophyta</taxon>
        <taxon>Magnoliopsida</taxon>
        <taxon>eudicotyledons</taxon>
        <taxon>Gunneridae</taxon>
        <taxon>Pentapetalae</taxon>
        <taxon>rosids</taxon>
        <taxon>fabids</taxon>
        <taxon>Fabales</taxon>
        <taxon>Fabaceae</taxon>
        <taxon>Papilionoideae</taxon>
        <taxon>50 kb inversion clade</taxon>
        <taxon>genistoids sensu lato</taxon>
        <taxon>core genistoids</taxon>
        <taxon>Crotalarieae</taxon>
        <taxon>Crotalaria</taxon>
    </lineage>
</organism>
<proteinExistence type="predicted"/>
<keyword evidence="3" id="KW-1185">Reference proteome</keyword>
<gene>
    <name evidence="2" type="ORF">RIF29_21264</name>
</gene>
<dbReference type="EMBL" id="JAYWIO010000004">
    <property type="protein sequence ID" value="KAK7268563.1"/>
    <property type="molecule type" value="Genomic_DNA"/>
</dbReference>
<evidence type="ECO:0000313" key="3">
    <source>
        <dbReference type="Proteomes" id="UP001372338"/>
    </source>
</evidence>
<dbReference type="Gene3D" id="2.60.40.420">
    <property type="entry name" value="Cupredoxins - blue copper proteins"/>
    <property type="match status" value="1"/>
</dbReference>
<evidence type="ECO:0000313" key="2">
    <source>
        <dbReference type="EMBL" id="KAK7268563.1"/>
    </source>
</evidence>
<accession>A0AAN9FB86</accession>
<evidence type="ECO:0000256" key="1">
    <source>
        <dbReference type="SAM" id="SignalP"/>
    </source>
</evidence>
<feature type="signal peptide" evidence="1">
    <location>
        <begin position="1"/>
        <end position="25"/>
    </location>
</feature>
<evidence type="ECO:0008006" key="4">
    <source>
        <dbReference type="Google" id="ProtNLM"/>
    </source>
</evidence>
<dbReference type="AlphaFoldDB" id="A0AAN9FB86"/>
<sequence>MLLHQNPFVLSFSALFLAFLCHCSATHFIVGDSTGWVLPPYPMYYSNWSHSRLIRVGDSLGTKMRTLARNKESPPDGFMCHGGWKVLVDYYDSLAVPSNGKVPEAVPA</sequence>
<protein>
    <recommendedName>
        <fullName evidence="4">Phytocyanin domain-containing protein</fullName>
    </recommendedName>
</protein>
<dbReference type="SUPFAM" id="SSF52374">
    <property type="entry name" value="Nucleotidylyl transferase"/>
    <property type="match status" value="1"/>
</dbReference>
<comment type="caution">
    <text evidence="2">The sequence shown here is derived from an EMBL/GenBank/DDBJ whole genome shotgun (WGS) entry which is preliminary data.</text>
</comment>
<reference evidence="2 3" key="1">
    <citation type="submission" date="2024-01" db="EMBL/GenBank/DDBJ databases">
        <title>The genomes of 5 underutilized Papilionoideae crops provide insights into root nodulation and disease resistanc.</title>
        <authorList>
            <person name="Yuan L."/>
        </authorList>
    </citation>
    <scope>NUCLEOTIDE SEQUENCE [LARGE SCALE GENOMIC DNA]</scope>
    <source>
        <strain evidence="2">ZHUSHIDOU_FW_LH</strain>
        <tissue evidence="2">Leaf</tissue>
    </source>
</reference>
<feature type="chain" id="PRO_5042991958" description="Phytocyanin domain-containing protein" evidence="1">
    <location>
        <begin position="26"/>
        <end position="108"/>
    </location>
</feature>
<dbReference type="InterPro" id="IPR008972">
    <property type="entry name" value="Cupredoxin"/>
</dbReference>
<keyword evidence="1" id="KW-0732">Signal</keyword>
<name>A0AAN9FB86_CROPI</name>
<dbReference type="Proteomes" id="UP001372338">
    <property type="component" value="Unassembled WGS sequence"/>
</dbReference>